<dbReference type="SUPFAM" id="SSF51905">
    <property type="entry name" value="FAD/NAD(P)-binding domain"/>
    <property type="match status" value="1"/>
</dbReference>
<evidence type="ECO:0000313" key="2">
    <source>
        <dbReference type="Proteomes" id="UP000250174"/>
    </source>
</evidence>
<gene>
    <name evidence="1" type="ORF">A3864_22075</name>
</gene>
<proteinExistence type="predicted"/>
<sequence length="342" mass="38432">MENAIIIGGGIGGLTTGALLSKHGYKVIVLEAGGEVGGCAGIFSKDLFSFPVGVTFGMGFEEEGIHNKILRYLGINVNIFPLSEAIRITGFSAPLSVFQNRTNHLKQLVQVFPHYKENLSSFYEELWKIARKVRRLIGRVPAMPPKTPQEWRYLFSSLGLSDVSLLPLFTKTVADLVKKHGLEDCQSFIHLLDGQIIDSMQTTTEHCSLLMGAFALDVYHEGAFYVEGELFILARKLQSFIEHHGGEVKLYCKAIHVEKRGALFTVEDEYKQRYKAEYVVSNLPLGQLLRLLEERSVQNLSPKIKERQGTVGGVYDVFCPRRKGDPFRFTSFSTSFNRERSC</sequence>
<reference evidence="1 2" key="1">
    <citation type="submission" date="2016-03" db="EMBL/GenBank/DDBJ databases">
        <title>Comparison of Bacillus endophyticus and B. anthracis characteristics using whole genome sequence analysis and microbiological techniques.</title>
        <authorList>
            <person name="Lekota K.E."/>
            <person name="Mafofo J."/>
            <person name="Rees J."/>
            <person name="Muchadeyi F.C."/>
            <person name="Madoroba E."/>
            <person name="Van Heerden H."/>
        </authorList>
    </citation>
    <scope>NUCLEOTIDE SEQUENCE [LARGE SCALE GENOMIC DNA]</scope>
    <source>
        <strain evidence="1 2">3631_10C</strain>
    </source>
</reference>
<dbReference type="AlphaFoldDB" id="A0AAX1Q2B3"/>
<dbReference type="PANTHER" id="PTHR46313">
    <property type="match status" value="1"/>
</dbReference>
<dbReference type="EMBL" id="LVYK01000059">
    <property type="protein sequence ID" value="RAS71774.1"/>
    <property type="molecule type" value="Genomic_DNA"/>
</dbReference>
<organism evidence="1 2">
    <name type="scientific">Priestia endophytica</name>
    <dbReference type="NCBI Taxonomy" id="135735"/>
    <lineage>
        <taxon>Bacteria</taxon>
        <taxon>Bacillati</taxon>
        <taxon>Bacillota</taxon>
        <taxon>Bacilli</taxon>
        <taxon>Bacillales</taxon>
        <taxon>Bacillaceae</taxon>
        <taxon>Priestia</taxon>
    </lineage>
</organism>
<dbReference type="RefSeq" id="WP_111924271.1">
    <property type="nucleotide sequence ID" value="NZ_LVYK01000059.1"/>
</dbReference>
<evidence type="ECO:0000313" key="1">
    <source>
        <dbReference type="EMBL" id="RAS71774.1"/>
    </source>
</evidence>
<dbReference type="Pfam" id="PF13450">
    <property type="entry name" value="NAD_binding_8"/>
    <property type="match status" value="1"/>
</dbReference>
<dbReference type="InterPro" id="IPR036188">
    <property type="entry name" value="FAD/NAD-bd_sf"/>
</dbReference>
<dbReference type="Gene3D" id="3.50.50.60">
    <property type="entry name" value="FAD/NAD(P)-binding domain"/>
    <property type="match status" value="1"/>
</dbReference>
<dbReference type="InterPro" id="IPR045892">
    <property type="entry name" value="CrtISO-like"/>
</dbReference>
<dbReference type="GO" id="GO:0016116">
    <property type="term" value="P:carotenoid metabolic process"/>
    <property type="evidence" value="ECO:0007669"/>
    <property type="project" value="InterPro"/>
</dbReference>
<name>A0AAX1Q2B3_9BACI</name>
<dbReference type="Proteomes" id="UP000250174">
    <property type="component" value="Unassembled WGS sequence"/>
</dbReference>
<accession>A0AAX1Q2B3</accession>
<dbReference type="PANTHER" id="PTHR46313:SF3">
    <property type="entry name" value="PROLYCOPENE ISOMERASE, CHLOROPLASTIC"/>
    <property type="match status" value="1"/>
</dbReference>
<protein>
    <submittedName>
        <fullName evidence="1">Uncharacterized protein</fullName>
    </submittedName>
</protein>
<comment type="caution">
    <text evidence="1">The sequence shown here is derived from an EMBL/GenBank/DDBJ whole genome shotgun (WGS) entry which is preliminary data.</text>
</comment>